<keyword evidence="4" id="KW-1003">Cell membrane</keyword>
<proteinExistence type="predicted"/>
<gene>
    <name evidence="11" type="ORF">GETHED_14280</name>
</gene>
<keyword evidence="8 9" id="KW-0472">Membrane</keyword>
<dbReference type="EMBL" id="BSDC01000001">
    <property type="protein sequence ID" value="GLH67064.1"/>
    <property type="molecule type" value="Genomic_DNA"/>
</dbReference>
<feature type="domain" description="Flavodoxin-like fold" evidence="10">
    <location>
        <begin position="11"/>
        <end position="171"/>
    </location>
</feature>
<feature type="transmembrane region" description="Helical" evidence="9">
    <location>
        <begin position="429"/>
        <end position="448"/>
    </location>
</feature>
<dbReference type="SUPFAM" id="SSF52218">
    <property type="entry name" value="Flavoproteins"/>
    <property type="match status" value="1"/>
</dbReference>
<evidence type="ECO:0000313" key="12">
    <source>
        <dbReference type="Proteomes" id="UP001165044"/>
    </source>
</evidence>
<dbReference type="Gene3D" id="3.40.50.360">
    <property type="match status" value="1"/>
</dbReference>
<dbReference type="CDD" id="cd13962">
    <property type="entry name" value="PT_UbiA_UBIAD1"/>
    <property type="match status" value="1"/>
</dbReference>
<name>A0ABQ5PY80_9BACT</name>
<dbReference type="Pfam" id="PF01040">
    <property type="entry name" value="UbiA"/>
    <property type="match status" value="1"/>
</dbReference>
<evidence type="ECO:0000256" key="4">
    <source>
        <dbReference type="ARBA" id="ARBA00022475"/>
    </source>
</evidence>
<dbReference type="InterPro" id="IPR029039">
    <property type="entry name" value="Flavoprotein-like_sf"/>
</dbReference>
<evidence type="ECO:0000256" key="7">
    <source>
        <dbReference type="ARBA" id="ARBA00022989"/>
    </source>
</evidence>
<evidence type="ECO:0000313" key="11">
    <source>
        <dbReference type="EMBL" id="GLH67064.1"/>
    </source>
</evidence>
<keyword evidence="12" id="KW-1185">Reference proteome</keyword>
<evidence type="ECO:0000256" key="1">
    <source>
        <dbReference type="ARBA" id="ARBA00004141"/>
    </source>
</evidence>
<evidence type="ECO:0000256" key="8">
    <source>
        <dbReference type="ARBA" id="ARBA00023136"/>
    </source>
</evidence>
<keyword evidence="6 9" id="KW-0812">Transmembrane</keyword>
<comment type="pathway">
    <text evidence="2">Quinol/quinone metabolism; menaquinone biosynthesis.</text>
</comment>
<evidence type="ECO:0000259" key="10">
    <source>
        <dbReference type="Pfam" id="PF02525"/>
    </source>
</evidence>
<dbReference type="InterPro" id="IPR026046">
    <property type="entry name" value="UBIAD1"/>
</dbReference>
<accession>A0ABQ5PY80</accession>
<dbReference type="Gene3D" id="1.10.357.140">
    <property type="entry name" value="UbiA prenyltransferase"/>
    <property type="match status" value="1"/>
</dbReference>
<dbReference type="InterPro" id="IPR044878">
    <property type="entry name" value="UbiA_sf"/>
</dbReference>
<dbReference type="PANTHER" id="PTHR13929">
    <property type="entry name" value="1,4-DIHYDROXY-2-NAPHTHOATE OCTAPRENYLTRANSFERASE"/>
    <property type="match status" value="1"/>
</dbReference>
<sequence length="512" mass="55699">MDDSREGRPRKILVILGHPRRESFCGALAGAYLEGAGSAGHQARRLDLADLAFDPDVRMPSPRDQGLEPDLARAQALILWADHLVFVYPAWWGTLPALLKGFLDRVLTPGFAFAADEADPSAWAKLLKGRSAHLLVTMDTPPWVYRFVYRQPGHQAMRRATLGFCGIGPTFISTFGPVLSSSPEQRAGWLEGVRREPLRLADRLRRDAVRRRAGAWLRLLRLQFYPMAWVAYTIGALLAWRHGGTFSPQVYWLGYLCLFLMEALTVLSNEWFDQGTDRLNHHAGPFNGGSRVLVEGELAPGSVRRAMLGLTLLLGLALAVLAALPGPAGPGPMAMLALAVLAVGYTAPPLKLSYRGLGELDVGLTHSFAAILCGGLLQSGVWRDPHLWLIGAPLFFATVAAITLSALPDHEADRMVAKRTLAVLLGRRGAALTALGFVAVAAICGVVWQQRGLFGGRSGLAVFLAIPHGLLLVRAIWRYLRRGAPCERINGIMVLALTYLLWFGIIPLAGLS</sequence>
<dbReference type="InterPro" id="IPR003680">
    <property type="entry name" value="Flavodoxin_fold"/>
</dbReference>
<evidence type="ECO:0000256" key="9">
    <source>
        <dbReference type="SAM" id="Phobius"/>
    </source>
</evidence>
<organism evidence="11 12">
    <name type="scientific">Geothrix edaphica</name>
    <dbReference type="NCBI Taxonomy" id="2927976"/>
    <lineage>
        <taxon>Bacteria</taxon>
        <taxon>Pseudomonadati</taxon>
        <taxon>Acidobacteriota</taxon>
        <taxon>Holophagae</taxon>
        <taxon>Holophagales</taxon>
        <taxon>Holophagaceae</taxon>
        <taxon>Geothrix</taxon>
    </lineage>
</organism>
<feature type="transmembrane region" description="Helical" evidence="9">
    <location>
        <begin position="219"/>
        <end position="240"/>
    </location>
</feature>
<evidence type="ECO:0000256" key="3">
    <source>
        <dbReference type="ARBA" id="ARBA00022428"/>
    </source>
</evidence>
<keyword evidence="3" id="KW-0474">Menaquinone biosynthesis</keyword>
<comment type="caution">
    <text evidence="11">The sequence shown here is derived from an EMBL/GenBank/DDBJ whole genome shotgun (WGS) entry which is preliminary data.</text>
</comment>
<dbReference type="InterPro" id="IPR000537">
    <property type="entry name" value="UbiA_prenyltransferase"/>
</dbReference>
<dbReference type="PANTHER" id="PTHR13929:SF0">
    <property type="entry name" value="UBIA PRENYLTRANSFERASE DOMAIN-CONTAINING PROTEIN 1"/>
    <property type="match status" value="1"/>
</dbReference>
<dbReference type="Proteomes" id="UP001165044">
    <property type="component" value="Unassembled WGS sequence"/>
</dbReference>
<evidence type="ECO:0000256" key="2">
    <source>
        <dbReference type="ARBA" id="ARBA00004863"/>
    </source>
</evidence>
<feature type="transmembrane region" description="Helical" evidence="9">
    <location>
        <begin position="460"/>
        <end position="477"/>
    </location>
</feature>
<feature type="transmembrane region" description="Helical" evidence="9">
    <location>
        <begin position="252"/>
        <end position="272"/>
    </location>
</feature>
<feature type="transmembrane region" description="Helical" evidence="9">
    <location>
        <begin position="387"/>
        <end position="408"/>
    </location>
</feature>
<evidence type="ECO:0000256" key="6">
    <source>
        <dbReference type="ARBA" id="ARBA00022692"/>
    </source>
</evidence>
<reference evidence="11" key="1">
    <citation type="journal article" date="2023" name="Antonie Van Leeuwenhoek">
        <title>Mesoterricola silvestris gen. nov., sp. nov., Mesoterricola sediminis sp. nov., Geothrix oryzae sp. nov., Geothrix edaphica sp. nov., Geothrix rubra sp. nov., and Geothrix limicola sp. nov., six novel members of Acidobacteriota isolated from soils.</title>
        <authorList>
            <person name="Itoh H."/>
            <person name="Sugisawa Y."/>
            <person name="Mise K."/>
            <person name="Xu Z."/>
            <person name="Kuniyasu M."/>
            <person name="Ushijima N."/>
            <person name="Kawano K."/>
            <person name="Kobayashi E."/>
            <person name="Shiratori Y."/>
            <person name="Masuda Y."/>
            <person name="Senoo K."/>
        </authorList>
    </citation>
    <scope>NUCLEOTIDE SEQUENCE</scope>
    <source>
        <strain evidence="11">Red802</strain>
    </source>
</reference>
<dbReference type="RefSeq" id="WP_285607891.1">
    <property type="nucleotide sequence ID" value="NZ_BSDC01000001.1"/>
</dbReference>
<comment type="subcellular location">
    <subcellularLocation>
        <location evidence="1">Membrane</location>
        <topology evidence="1">Multi-pass membrane protein</topology>
    </subcellularLocation>
</comment>
<evidence type="ECO:0000256" key="5">
    <source>
        <dbReference type="ARBA" id="ARBA00022679"/>
    </source>
</evidence>
<protein>
    <recommendedName>
        <fullName evidence="10">Flavodoxin-like fold domain-containing protein</fullName>
    </recommendedName>
</protein>
<keyword evidence="7 9" id="KW-1133">Transmembrane helix</keyword>
<feature type="transmembrane region" description="Helical" evidence="9">
    <location>
        <begin position="306"/>
        <end position="325"/>
    </location>
</feature>
<feature type="transmembrane region" description="Helical" evidence="9">
    <location>
        <begin position="489"/>
        <end position="509"/>
    </location>
</feature>
<dbReference type="Pfam" id="PF02525">
    <property type="entry name" value="Flavodoxin_2"/>
    <property type="match status" value="1"/>
</dbReference>
<keyword evidence="5" id="KW-0808">Transferase</keyword>